<reference evidence="1 2" key="1">
    <citation type="journal article" date="2019" name="Nat. Ecol. Evol.">
        <title>Megaphylogeny resolves global patterns of mushroom evolution.</title>
        <authorList>
            <person name="Varga T."/>
            <person name="Krizsan K."/>
            <person name="Foldi C."/>
            <person name="Dima B."/>
            <person name="Sanchez-Garcia M."/>
            <person name="Sanchez-Ramirez S."/>
            <person name="Szollosi G.J."/>
            <person name="Szarkandi J.G."/>
            <person name="Papp V."/>
            <person name="Albert L."/>
            <person name="Andreopoulos W."/>
            <person name="Angelini C."/>
            <person name="Antonin V."/>
            <person name="Barry K.W."/>
            <person name="Bougher N.L."/>
            <person name="Buchanan P."/>
            <person name="Buyck B."/>
            <person name="Bense V."/>
            <person name="Catcheside P."/>
            <person name="Chovatia M."/>
            <person name="Cooper J."/>
            <person name="Damon W."/>
            <person name="Desjardin D."/>
            <person name="Finy P."/>
            <person name="Geml J."/>
            <person name="Haridas S."/>
            <person name="Hughes K."/>
            <person name="Justo A."/>
            <person name="Karasinski D."/>
            <person name="Kautmanova I."/>
            <person name="Kiss B."/>
            <person name="Kocsube S."/>
            <person name="Kotiranta H."/>
            <person name="LaButti K.M."/>
            <person name="Lechner B.E."/>
            <person name="Liimatainen K."/>
            <person name="Lipzen A."/>
            <person name="Lukacs Z."/>
            <person name="Mihaltcheva S."/>
            <person name="Morgado L.N."/>
            <person name="Niskanen T."/>
            <person name="Noordeloos M.E."/>
            <person name="Ohm R.A."/>
            <person name="Ortiz-Santana B."/>
            <person name="Ovrebo C."/>
            <person name="Racz N."/>
            <person name="Riley R."/>
            <person name="Savchenko A."/>
            <person name="Shiryaev A."/>
            <person name="Soop K."/>
            <person name="Spirin V."/>
            <person name="Szebenyi C."/>
            <person name="Tomsovsky M."/>
            <person name="Tulloss R.E."/>
            <person name="Uehling J."/>
            <person name="Grigoriev I.V."/>
            <person name="Vagvolgyi C."/>
            <person name="Papp T."/>
            <person name="Martin F.M."/>
            <person name="Miettinen O."/>
            <person name="Hibbett D.S."/>
            <person name="Nagy L.G."/>
        </authorList>
    </citation>
    <scope>NUCLEOTIDE SEQUENCE [LARGE SCALE GENOMIC DNA]</scope>
    <source>
        <strain evidence="1 2">CBS 309.79</strain>
    </source>
</reference>
<sequence>MYPYHIGVILGMNIILCQLRHFVRNPLTHCSRLFTHKSKRTAATLFILRSPTGNHSLFSPYPFVSAMAHAPKVASSASRPRR</sequence>
<evidence type="ECO:0000313" key="1">
    <source>
        <dbReference type="EMBL" id="TFK96720.1"/>
    </source>
</evidence>
<dbReference type="EMBL" id="ML178856">
    <property type="protein sequence ID" value="TFK96720.1"/>
    <property type="molecule type" value="Genomic_DNA"/>
</dbReference>
<evidence type="ECO:0000313" key="2">
    <source>
        <dbReference type="Proteomes" id="UP000305067"/>
    </source>
</evidence>
<protein>
    <submittedName>
        <fullName evidence="1">Uncharacterized protein</fullName>
    </submittedName>
</protein>
<dbReference type="Proteomes" id="UP000305067">
    <property type="component" value="Unassembled WGS sequence"/>
</dbReference>
<gene>
    <name evidence="1" type="ORF">BDV98DRAFT_303385</name>
</gene>
<accession>A0A5C3Q8L7</accession>
<proteinExistence type="predicted"/>
<name>A0A5C3Q8L7_9AGAR</name>
<organism evidence="1 2">
    <name type="scientific">Pterulicium gracile</name>
    <dbReference type="NCBI Taxonomy" id="1884261"/>
    <lineage>
        <taxon>Eukaryota</taxon>
        <taxon>Fungi</taxon>
        <taxon>Dikarya</taxon>
        <taxon>Basidiomycota</taxon>
        <taxon>Agaricomycotina</taxon>
        <taxon>Agaricomycetes</taxon>
        <taxon>Agaricomycetidae</taxon>
        <taxon>Agaricales</taxon>
        <taxon>Pleurotineae</taxon>
        <taxon>Pterulaceae</taxon>
        <taxon>Pterulicium</taxon>
    </lineage>
</organism>
<dbReference type="AlphaFoldDB" id="A0A5C3Q8L7"/>
<keyword evidence="2" id="KW-1185">Reference proteome</keyword>